<protein>
    <recommendedName>
        <fullName evidence="3">Outer membrane protein beta-barrel domain-containing protein</fullName>
    </recommendedName>
</protein>
<accession>A0ABS9KQL7</accession>
<proteinExistence type="predicted"/>
<reference evidence="1" key="1">
    <citation type="submission" date="2022-01" db="EMBL/GenBank/DDBJ databases">
        <authorList>
            <person name="Jo J.-H."/>
            <person name="Im W.-T."/>
        </authorList>
    </citation>
    <scope>NUCLEOTIDE SEQUENCE</scope>
    <source>
        <strain evidence="1">NA20</strain>
    </source>
</reference>
<dbReference type="EMBL" id="JAKLTR010000005">
    <property type="protein sequence ID" value="MCG2614622.1"/>
    <property type="molecule type" value="Genomic_DNA"/>
</dbReference>
<evidence type="ECO:0008006" key="3">
    <source>
        <dbReference type="Google" id="ProtNLM"/>
    </source>
</evidence>
<dbReference type="RefSeq" id="WP_237871215.1">
    <property type="nucleotide sequence ID" value="NZ_JAKLTR010000005.1"/>
</dbReference>
<evidence type="ECO:0000313" key="1">
    <source>
        <dbReference type="EMBL" id="MCG2614622.1"/>
    </source>
</evidence>
<name>A0ABS9KQL7_9BACT</name>
<sequence length="245" mass="26505">MPRLLSILTLLTLSAYTPLLAQFSKGMRMPGMTIGNVFFNSGTTEYASTSPNTSGYTSNINKGGFTFSPGIGWFVTDELVVGAQLIAGYTYDKNIDDQNNVTFRKNIYRSFNGGIGAFARKYFSTTKSLIPFAQASLAGGTGSSKSEGFVYATSYKETYAGKSSGDFFANAGVQLGVTKMLNEHAGIDISAGYLFSHTKNTFSNNTARDIDFNGSIDETGVEEITTKKNNHGFMLSVGLQLFLKR</sequence>
<dbReference type="Proteomes" id="UP001165367">
    <property type="component" value="Unassembled WGS sequence"/>
</dbReference>
<comment type="caution">
    <text evidence="1">The sequence shown here is derived from an EMBL/GenBank/DDBJ whole genome shotgun (WGS) entry which is preliminary data.</text>
</comment>
<keyword evidence="2" id="KW-1185">Reference proteome</keyword>
<gene>
    <name evidence="1" type="ORF">LZZ85_10030</name>
</gene>
<evidence type="ECO:0000313" key="2">
    <source>
        <dbReference type="Proteomes" id="UP001165367"/>
    </source>
</evidence>
<organism evidence="1 2">
    <name type="scientific">Terrimonas ginsenosidimutans</name>
    <dbReference type="NCBI Taxonomy" id="2908004"/>
    <lineage>
        <taxon>Bacteria</taxon>
        <taxon>Pseudomonadati</taxon>
        <taxon>Bacteroidota</taxon>
        <taxon>Chitinophagia</taxon>
        <taxon>Chitinophagales</taxon>
        <taxon>Chitinophagaceae</taxon>
        <taxon>Terrimonas</taxon>
    </lineage>
</organism>